<keyword evidence="1" id="KW-0472">Membrane</keyword>
<protein>
    <submittedName>
        <fullName evidence="2">Uncharacterized protein</fullName>
    </submittedName>
</protein>
<feature type="transmembrane region" description="Helical" evidence="1">
    <location>
        <begin position="108"/>
        <end position="127"/>
    </location>
</feature>
<dbReference type="Proteomes" id="UP000256900">
    <property type="component" value="Unassembled WGS sequence"/>
</dbReference>
<feature type="transmembrane region" description="Helical" evidence="1">
    <location>
        <begin position="181"/>
        <end position="198"/>
    </location>
</feature>
<dbReference type="EMBL" id="QUMO01000003">
    <property type="protein sequence ID" value="REF85901.1"/>
    <property type="molecule type" value="Genomic_DNA"/>
</dbReference>
<evidence type="ECO:0000313" key="3">
    <source>
        <dbReference type="Proteomes" id="UP000256900"/>
    </source>
</evidence>
<accession>A0A3D9YW02</accession>
<dbReference type="AlphaFoldDB" id="A0A3D9YW02"/>
<keyword evidence="3" id="KW-1185">Reference proteome</keyword>
<evidence type="ECO:0000313" key="2">
    <source>
        <dbReference type="EMBL" id="REF85901.1"/>
    </source>
</evidence>
<reference evidence="2 3" key="1">
    <citation type="submission" date="2018-08" db="EMBL/GenBank/DDBJ databases">
        <title>Genomic Encyclopedia of Type Strains, Phase IV (KMG-IV): sequencing the most valuable type-strain genomes for metagenomic binning, comparative biology and taxonomic classification.</title>
        <authorList>
            <person name="Goeker M."/>
        </authorList>
    </citation>
    <scope>NUCLEOTIDE SEQUENCE [LARGE SCALE GENOMIC DNA]</scope>
    <source>
        <strain evidence="2 3">BW863</strain>
    </source>
</reference>
<feature type="transmembrane region" description="Helical" evidence="1">
    <location>
        <begin position="139"/>
        <end position="169"/>
    </location>
</feature>
<gene>
    <name evidence="2" type="ORF">DES32_1940</name>
</gene>
<name>A0A3D9YW02_9HYPH</name>
<dbReference type="RefSeq" id="WP_115836503.1">
    <property type="nucleotide sequence ID" value="NZ_CP025086.1"/>
</dbReference>
<comment type="caution">
    <text evidence="2">The sequence shown here is derived from an EMBL/GenBank/DDBJ whole genome shotgun (WGS) entry which is preliminary data.</text>
</comment>
<proteinExistence type="predicted"/>
<keyword evidence="1" id="KW-0812">Transmembrane</keyword>
<feature type="transmembrane region" description="Helical" evidence="1">
    <location>
        <begin position="82"/>
        <end position="102"/>
    </location>
</feature>
<feature type="transmembrane region" description="Helical" evidence="1">
    <location>
        <begin position="17"/>
        <end position="39"/>
    </location>
</feature>
<evidence type="ECO:0000256" key="1">
    <source>
        <dbReference type="SAM" id="Phobius"/>
    </source>
</evidence>
<keyword evidence="1" id="KW-1133">Transmembrane helix</keyword>
<organism evidence="2 3">
    <name type="scientific">Methylovirgula ligni</name>
    <dbReference type="NCBI Taxonomy" id="569860"/>
    <lineage>
        <taxon>Bacteria</taxon>
        <taxon>Pseudomonadati</taxon>
        <taxon>Pseudomonadota</taxon>
        <taxon>Alphaproteobacteria</taxon>
        <taxon>Hyphomicrobiales</taxon>
        <taxon>Beijerinckiaceae</taxon>
        <taxon>Methylovirgula</taxon>
    </lineage>
</organism>
<sequence>MTDDQQPEKKHSLLRDLLMGMIAAAIVEAFLFVLSLLGLQEASNTVFEQAKQGLEKLTPLSFAEHYLQYAATWINSNDYGNFIKDVFLGFLAFVFFPFHLMFTEPPPAAVLDLIQFAFGVAVTWYVLRKKWPKLFDDTAVFGFVIIVFTSLFATTVFASIMLALVFVVAGLTSIVIPADHALPMTYAGVFCGGTSFVFHQGMEGVVHKGLGEVAKE</sequence>